<dbReference type="Gene3D" id="1.10.260.50">
    <property type="match status" value="1"/>
</dbReference>
<dbReference type="InterPro" id="IPR016454">
    <property type="entry name" value="Cysteine_dSase"/>
</dbReference>
<dbReference type="EMBL" id="JBBMEX010000001">
    <property type="protein sequence ID" value="MEQ2556508.1"/>
    <property type="molecule type" value="Genomic_DNA"/>
</dbReference>
<dbReference type="Pfam" id="PF00266">
    <property type="entry name" value="Aminotran_5"/>
    <property type="match status" value="1"/>
</dbReference>
<name>A0ABV1HAI1_9FIRM</name>
<dbReference type="InterPro" id="IPR015424">
    <property type="entry name" value="PyrdxlP-dep_Trfase"/>
</dbReference>
<evidence type="ECO:0000313" key="9">
    <source>
        <dbReference type="EMBL" id="MEQ2556508.1"/>
    </source>
</evidence>
<accession>A0ABV1HAI1</accession>
<evidence type="ECO:0000256" key="2">
    <source>
        <dbReference type="ARBA" id="ARBA00006490"/>
    </source>
</evidence>
<dbReference type="InterPro" id="IPR020578">
    <property type="entry name" value="Aminotrans_V_PyrdxlP_BS"/>
</dbReference>
<dbReference type="SUPFAM" id="SSF53383">
    <property type="entry name" value="PLP-dependent transferases"/>
    <property type="match status" value="1"/>
</dbReference>
<dbReference type="Proteomes" id="UP001454489">
    <property type="component" value="Unassembled WGS sequence"/>
</dbReference>
<dbReference type="Gene3D" id="3.90.1150.10">
    <property type="entry name" value="Aspartate Aminotransferase, domain 1"/>
    <property type="match status" value="1"/>
</dbReference>
<evidence type="ECO:0000256" key="1">
    <source>
        <dbReference type="ARBA" id="ARBA00001933"/>
    </source>
</evidence>
<keyword evidence="4" id="KW-0663">Pyridoxal phosphate</keyword>
<dbReference type="Gene3D" id="3.40.640.10">
    <property type="entry name" value="Type I PLP-dependent aspartate aminotransferase-like (Major domain)"/>
    <property type="match status" value="1"/>
</dbReference>
<dbReference type="RefSeq" id="WP_353529453.1">
    <property type="nucleotide sequence ID" value="NZ_JBBMEX010000001.1"/>
</dbReference>
<keyword evidence="3" id="KW-0479">Metal-binding</keyword>
<feature type="domain" description="Aminotransferase class V" evidence="8">
    <location>
        <begin position="4"/>
        <end position="367"/>
    </location>
</feature>
<evidence type="ECO:0000256" key="4">
    <source>
        <dbReference type="ARBA" id="ARBA00022898"/>
    </source>
</evidence>
<comment type="similarity">
    <text evidence="2">Belongs to the class-V pyridoxal-phosphate-dependent aminotransferase family. NifS/IscS subfamily.</text>
</comment>
<evidence type="ECO:0000259" key="8">
    <source>
        <dbReference type="Pfam" id="PF00266"/>
    </source>
</evidence>
<keyword evidence="6" id="KW-0411">Iron-sulfur</keyword>
<dbReference type="PANTHER" id="PTHR11601">
    <property type="entry name" value="CYSTEINE DESULFURYLASE FAMILY MEMBER"/>
    <property type="match status" value="1"/>
</dbReference>
<organism evidence="9 10">
    <name type="scientific">Maccoyibacter intestinihominis</name>
    <dbReference type="NCBI Taxonomy" id="3133499"/>
    <lineage>
        <taxon>Bacteria</taxon>
        <taxon>Bacillati</taxon>
        <taxon>Bacillota</taxon>
        <taxon>Clostridia</taxon>
        <taxon>Lachnospirales</taxon>
        <taxon>Lachnospiraceae</taxon>
        <taxon>Maccoyibacter</taxon>
    </lineage>
</organism>
<reference evidence="9 10" key="1">
    <citation type="submission" date="2024-03" db="EMBL/GenBank/DDBJ databases">
        <title>Human intestinal bacterial collection.</title>
        <authorList>
            <person name="Pauvert C."/>
            <person name="Hitch T.C.A."/>
            <person name="Clavel T."/>
        </authorList>
    </citation>
    <scope>NUCLEOTIDE SEQUENCE [LARGE SCALE GENOMIC DNA]</scope>
    <source>
        <strain evidence="9 10">CLA-AA-H185</strain>
    </source>
</reference>
<dbReference type="NCBIfam" id="NF002806">
    <property type="entry name" value="PRK02948.1"/>
    <property type="match status" value="1"/>
</dbReference>
<gene>
    <name evidence="9" type="ORF">WMO43_01250</name>
</gene>
<dbReference type="PROSITE" id="PS00595">
    <property type="entry name" value="AA_TRANSFER_CLASS_5"/>
    <property type="match status" value="1"/>
</dbReference>
<keyword evidence="10" id="KW-1185">Reference proteome</keyword>
<proteinExistence type="inferred from homology"/>
<evidence type="ECO:0000313" key="10">
    <source>
        <dbReference type="Proteomes" id="UP001454489"/>
    </source>
</evidence>
<evidence type="ECO:0000256" key="6">
    <source>
        <dbReference type="ARBA" id="ARBA00023014"/>
    </source>
</evidence>
<evidence type="ECO:0000256" key="3">
    <source>
        <dbReference type="ARBA" id="ARBA00022723"/>
    </source>
</evidence>
<sequence length="385" mass="41934">MEAYLDNSATTRCSESVRDIMLQVMMEDYGNPSSLHLMGKKAEDYIKEAREKIAKTLKVTEKEIVFTSGGTESNNLAIIGSAMANQRAGKHIITTAIEHASVAAVVGFLEEQGFEVTILPVDENGQISLEELEAAIREDTILVSMMQINNEMGAIEPIAEAGALIKKKNPNTLFHVDAIQSYGKLRIYPKKMSVDMLSVSGHKLHGPKGSGFLYIKDKTKVKPILFGGGQQKGMRSGTENVPAIAGLGVACEEIYRNYDANYAHLREVKEAFLKGIATIEGTHINGCVGEDSAPHIVSVSFEEIDKSEALLHALEDRGIYVSAGSACSSNKPAVSATLKAIGVPKAMLTATLRFSFSVHTTIEEVEYALDALRELLPFLRKYRSH</sequence>
<dbReference type="PANTHER" id="PTHR11601:SF50">
    <property type="entry name" value="CYSTEINE DESULFURASE ISCS 2-RELATED"/>
    <property type="match status" value="1"/>
</dbReference>
<evidence type="ECO:0000256" key="5">
    <source>
        <dbReference type="ARBA" id="ARBA00023004"/>
    </source>
</evidence>
<comment type="cofactor">
    <cofactor evidence="1 7">
        <name>pyridoxal 5'-phosphate</name>
        <dbReference type="ChEBI" id="CHEBI:597326"/>
    </cofactor>
</comment>
<dbReference type="InterPro" id="IPR015421">
    <property type="entry name" value="PyrdxlP-dep_Trfase_major"/>
</dbReference>
<dbReference type="InterPro" id="IPR000192">
    <property type="entry name" value="Aminotrans_V_dom"/>
</dbReference>
<dbReference type="PIRSF" id="PIRSF005572">
    <property type="entry name" value="NifS"/>
    <property type="match status" value="1"/>
</dbReference>
<dbReference type="InterPro" id="IPR015422">
    <property type="entry name" value="PyrdxlP-dep_Trfase_small"/>
</dbReference>
<keyword evidence="5" id="KW-0408">Iron</keyword>
<comment type="caution">
    <text evidence="9">The sequence shown here is derived from an EMBL/GenBank/DDBJ whole genome shotgun (WGS) entry which is preliminary data.</text>
</comment>
<protein>
    <submittedName>
        <fullName evidence="9">Cysteine desulfurase family protein</fullName>
    </submittedName>
</protein>
<evidence type="ECO:0000256" key="7">
    <source>
        <dbReference type="RuleBase" id="RU004504"/>
    </source>
</evidence>